<evidence type="ECO:0000256" key="11">
    <source>
        <dbReference type="ARBA" id="ARBA00023065"/>
    </source>
</evidence>
<keyword evidence="11" id="KW-0406">Ion transport</keyword>
<keyword evidence="6" id="KW-0631">Potassium channel</keyword>
<dbReference type="InterPro" id="IPR050818">
    <property type="entry name" value="KCNH_animal-type"/>
</dbReference>
<feature type="region of interest" description="Disordered" evidence="15">
    <location>
        <begin position="625"/>
        <end position="648"/>
    </location>
</feature>
<keyword evidence="5 16" id="KW-0812">Transmembrane</keyword>
<dbReference type="GO" id="GO:0005249">
    <property type="term" value="F:voltage-gated potassium channel activity"/>
    <property type="evidence" value="ECO:0007669"/>
    <property type="project" value="InterPro"/>
</dbReference>
<feature type="region of interest" description="Disordered" evidence="15">
    <location>
        <begin position="751"/>
        <end position="795"/>
    </location>
</feature>
<evidence type="ECO:0000256" key="3">
    <source>
        <dbReference type="ARBA" id="ARBA00022538"/>
    </source>
</evidence>
<evidence type="ECO:0000256" key="7">
    <source>
        <dbReference type="ARBA" id="ARBA00022860"/>
    </source>
</evidence>
<evidence type="ECO:0000256" key="1">
    <source>
        <dbReference type="ARBA" id="ARBA00004141"/>
    </source>
</evidence>
<comment type="subcellular location">
    <subcellularLocation>
        <location evidence="1">Membrane</location>
        <topology evidence="1">Multi-pass membrane protein</topology>
    </subcellularLocation>
</comment>
<feature type="compositionally biased region" description="Polar residues" evidence="15">
    <location>
        <begin position="1021"/>
        <end position="1030"/>
    </location>
</feature>
<dbReference type="FunFam" id="2.60.120.10:FF:000009">
    <property type="entry name" value="Potassium voltage-gated channel subfamily H member 1"/>
    <property type="match status" value="1"/>
</dbReference>
<dbReference type="PRINTS" id="PR01463">
    <property type="entry name" value="EAGCHANLFMLY"/>
</dbReference>
<keyword evidence="13" id="KW-0325">Glycoprotein</keyword>
<keyword evidence="2" id="KW-0813">Transport</keyword>
<keyword evidence="10 16" id="KW-1133">Transmembrane helix</keyword>
<feature type="region of interest" description="Disordered" evidence="15">
    <location>
        <begin position="1084"/>
        <end position="1190"/>
    </location>
</feature>
<dbReference type="Gene3D" id="3.30.450.20">
    <property type="entry name" value="PAS domain"/>
    <property type="match status" value="1"/>
</dbReference>
<evidence type="ECO:0000256" key="10">
    <source>
        <dbReference type="ARBA" id="ARBA00022989"/>
    </source>
</evidence>
<evidence type="ECO:0000256" key="12">
    <source>
        <dbReference type="ARBA" id="ARBA00023136"/>
    </source>
</evidence>
<dbReference type="InterPro" id="IPR000014">
    <property type="entry name" value="PAS"/>
</dbReference>
<comment type="caution">
    <text evidence="20">The sequence shown here is derived from an EMBL/GenBank/DDBJ whole genome shotgun (WGS) entry which is preliminary data.</text>
</comment>
<proteinExistence type="predicted"/>
<dbReference type="Pfam" id="PF00520">
    <property type="entry name" value="Ion_trans"/>
    <property type="match status" value="1"/>
</dbReference>
<dbReference type="OrthoDB" id="447251at2759"/>
<dbReference type="CDD" id="cd00130">
    <property type="entry name" value="PAS"/>
    <property type="match status" value="1"/>
</dbReference>
<dbReference type="GO" id="GO:0005516">
    <property type="term" value="F:calmodulin binding"/>
    <property type="evidence" value="ECO:0007669"/>
    <property type="project" value="UniProtKB-KW"/>
</dbReference>
<evidence type="ECO:0000256" key="8">
    <source>
        <dbReference type="ARBA" id="ARBA00022882"/>
    </source>
</evidence>
<feature type="transmembrane region" description="Helical" evidence="16">
    <location>
        <begin position="346"/>
        <end position="369"/>
    </location>
</feature>
<dbReference type="InterPro" id="IPR003938">
    <property type="entry name" value="K_chnl_volt-dep_EAG/ELK/ERG"/>
</dbReference>
<dbReference type="NCBIfam" id="TIGR00229">
    <property type="entry name" value="sensory_box"/>
    <property type="match status" value="1"/>
</dbReference>
<dbReference type="STRING" id="46835.A0A504Z1J6"/>
<keyword evidence="4" id="KW-0597">Phosphoprotein</keyword>
<evidence type="ECO:0000256" key="16">
    <source>
        <dbReference type="SAM" id="Phobius"/>
    </source>
</evidence>
<dbReference type="PANTHER" id="PTHR10217:SF435">
    <property type="entry name" value="POTASSIUM VOLTAGE-GATED CHANNEL PROTEIN EAG"/>
    <property type="match status" value="1"/>
</dbReference>
<feature type="transmembrane region" description="Helical" evidence="16">
    <location>
        <begin position="218"/>
        <end position="236"/>
    </location>
</feature>
<gene>
    <name evidence="20" type="ORF">FGIG_05170</name>
</gene>
<evidence type="ECO:0000256" key="14">
    <source>
        <dbReference type="ARBA" id="ARBA00023303"/>
    </source>
</evidence>
<dbReference type="SUPFAM" id="SSF55785">
    <property type="entry name" value="PYP-like sensor domain (PAS domain)"/>
    <property type="match status" value="1"/>
</dbReference>
<keyword evidence="21" id="KW-1185">Reference proteome</keyword>
<dbReference type="Pfam" id="PF13426">
    <property type="entry name" value="PAS_9"/>
    <property type="match status" value="1"/>
</dbReference>
<feature type="region of interest" description="Disordered" evidence="15">
    <location>
        <begin position="1021"/>
        <end position="1063"/>
    </location>
</feature>
<feature type="domain" description="PAC" evidence="19">
    <location>
        <begin position="116"/>
        <end position="168"/>
    </location>
</feature>
<evidence type="ECO:0000313" key="20">
    <source>
        <dbReference type="EMBL" id="TPP63808.1"/>
    </source>
</evidence>
<dbReference type="AlphaFoldDB" id="A0A504Z1J6"/>
<dbReference type="InterPro" id="IPR035965">
    <property type="entry name" value="PAS-like_dom_sf"/>
</dbReference>
<dbReference type="PANTHER" id="PTHR10217">
    <property type="entry name" value="VOLTAGE AND LIGAND GATED POTASSIUM CHANNEL"/>
    <property type="match status" value="1"/>
</dbReference>
<dbReference type="SMART" id="SM00086">
    <property type="entry name" value="PAC"/>
    <property type="match status" value="1"/>
</dbReference>
<dbReference type="Gene3D" id="1.10.287.70">
    <property type="match status" value="1"/>
</dbReference>
<keyword evidence="14" id="KW-0407">Ion channel</keyword>
<dbReference type="InterPro" id="IPR005821">
    <property type="entry name" value="Ion_trans_dom"/>
</dbReference>
<evidence type="ECO:0000259" key="18">
    <source>
        <dbReference type="PROSITE" id="PS50112"/>
    </source>
</evidence>
<dbReference type="InterPro" id="IPR014710">
    <property type="entry name" value="RmlC-like_jellyroll"/>
</dbReference>
<dbReference type="CDD" id="cd00038">
    <property type="entry name" value="CAP_ED"/>
    <property type="match status" value="1"/>
</dbReference>
<keyword evidence="12 16" id="KW-0472">Membrane</keyword>
<feature type="transmembrane region" description="Helical" evidence="16">
    <location>
        <begin position="248"/>
        <end position="267"/>
    </location>
</feature>
<keyword evidence="3" id="KW-0633">Potassium transport</keyword>
<evidence type="ECO:0000256" key="15">
    <source>
        <dbReference type="SAM" id="MobiDB-lite"/>
    </source>
</evidence>
<evidence type="ECO:0000259" key="17">
    <source>
        <dbReference type="PROSITE" id="PS50042"/>
    </source>
</evidence>
<evidence type="ECO:0000256" key="9">
    <source>
        <dbReference type="ARBA" id="ARBA00022958"/>
    </source>
</evidence>
<dbReference type="SUPFAM" id="SSF81324">
    <property type="entry name" value="Voltage-gated potassium channels"/>
    <property type="match status" value="1"/>
</dbReference>
<dbReference type="SUPFAM" id="SSF51206">
    <property type="entry name" value="cAMP-binding domain-like"/>
    <property type="match status" value="1"/>
</dbReference>
<keyword evidence="7" id="KW-0112">Calmodulin-binding</keyword>
<evidence type="ECO:0000256" key="2">
    <source>
        <dbReference type="ARBA" id="ARBA00022448"/>
    </source>
</evidence>
<dbReference type="PROSITE" id="PS50042">
    <property type="entry name" value="CNMP_BINDING_3"/>
    <property type="match status" value="1"/>
</dbReference>
<feature type="compositionally biased region" description="Low complexity" evidence="15">
    <location>
        <begin position="1165"/>
        <end position="1175"/>
    </location>
</feature>
<dbReference type="EMBL" id="SUNJ01005194">
    <property type="protein sequence ID" value="TPP63808.1"/>
    <property type="molecule type" value="Genomic_DNA"/>
</dbReference>
<feature type="compositionally biased region" description="Polar residues" evidence="15">
    <location>
        <begin position="1121"/>
        <end position="1142"/>
    </location>
</feature>
<dbReference type="InterPro" id="IPR018490">
    <property type="entry name" value="cNMP-bd_dom_sf"/>
</dbReference>
<name>A0A504Z1J6_FASGI</name>
<dbReference type="InterPro" id="IPR001610">
    <property type="entry name" value="PAC"/>
</dbReference>
<keyword evidence="8" id="KW-0851">Voltage-gated channel</keyword>
<dbReference type="InterPro" id="IPR000595">
    <property type="entry name" value="cNMP-bd_dom"/>
</dbReference>
<feature type="domain" description="PAS" evidence="18">
    <location>
        <begin position="65"/>
        <end position="113"/>
    </location>
</feature>
<dbReference type="Gene3D" id="2.60.120.10">
    <property type="entry name" value="Jelly Rolls"/>
    <property type="match status" value="1"/>
</dbReference>
<organism evidence="20 21">
    <name type="scientific">Fasciola gigantica</name>
    <name type="common">Giant liver fluke</name>
    <dbReference type="NCBI Taxonomy" id="46835"/>
    <lineage>
        <taxon>Eukaryota</taxon>
        <taxon>Metazoa</taxon>
        <taxon>Spiralia</taxon>
        <taxon>Lophotrochozoa</taxon>
        <taxon>Platyhelminthes</taxon>
        <taxon>Trematoda</taxon>
        <taxon>Digenea</taxon>
        <taxon>Plagiorchiida</taxon>
        <taxon>Echinostomata</taxon>
        <taxon>Echinostomatoidea</taxon>
        <taxon>Fasciolidae</taxon>
        <taxon>Fasciola</taxon>
    </lineage>
</organism>
<evidence type="ECO:0000256" key="13">
    <source>
        <dbReference type="ARBA" id="ARBA00023180"/>
    </source>
</evidence>
<dbReference type="Proteomes" id="UP000316759">
    <property type="component" value="Unassembled WGS sequence"/>
</dbReference>
<dbReference type="PROSITE" id="PS50112">
    <property type="entry name" value="PAS"/>
    <property type="match status" value="1"/>
</dbReference>
<dbReference type="InterPro" id="IPR003949">
    <property type="entry name" value="K_chnl_volt-dep_EAG"/>
</dbReference>
<feature type="compositionally biased region" description="Low complexity" evidence="15">
    <location>
        <begin position="627"/>
        <end position="646"/>
    </location>
</feature>
<dbReference type="PROSITE" id="PS50113">
    <property type="entry name" value="PAC"/>
    <property type="match status" value="1"/>
</dbReference>
<protein>
    <submittedName>
        <fullName evidence="20">Potassium voltage-gated channel protein eag</fullName>
    </submittedName>
</protein>
<evidence type="ECO:0000256" key="6">
    <source>
        <dbReference type="ARBA" id="ARBA00022826"/>
    </source>
</evidence>
<dbReference type="PRINTS" id="PR01464">
    <property type="entry name" value="EAGCHANNEL"/>
</dbReference>
<dbReference type="GO" id="GO:0008076">
    <property type="term" value="C:voltage-gated potassium channel complex"/>
    <property type="evidence" value="ECO:0007669"/>
    <property type="project" value="TreeGrafter"/>
</dbReference>
<keyword evidence="9" id="KW-0630">Potassium</keyword>
<dbReference type="GO" id="GO:0042391">
    <property type="term" value="P:regulation of membrane potential"/>
    <property type="evidence" value="ECO:0007669"/>
    <property type="project" value="TreeGrafter"/>
</dbReference>
<evidence type="ECO:0000259" key="19">
    <source>
        <dbReference type="PROSITE" id="PS50113"/>
    </source>
</evidence>
<dbReference type="InterPro" id="IPR000700">
    <property type="entry name" value="PAS-assoc_C"/>
</dbReference>
<dbReference type="SMART" id="SM00100">
    <property type="entry name" value="cNMP"/>
    <property type="match status" value="1"/>
</dbReference>
<sequence>MRREYDTADSVQKKYLIRVEADRTNTFGSCLCPSPHPTPLSSRNLPDRSVCSFILANARIVDYPIVYCNEGFSRLTGYSRVDIMQKSGNCAYFYGDQTSDEMRERLLKALDNQTPDQIEMLLHKKNHSPIWVLVCVAPVRNEQEEVVLFLLAFRDITPLKTPFEDEETSKGKRARARERERERVQNTSSWLDLVPPYKQEAPKTPPHIILHYVAYKTTWDWIILFLTGYTAVMVPFNAAFKSKTMDDVSFLVVDSIVDVIFFIDIVLNFHTTFVGPNGEVISDATVIRINYLKGWFIVDLLSCLPYDVFNAFQPEATQSTISSLFGALKVVRLLRIGRVTRKLDQYLEYMAASLLLMISGFVLLAHWLACVWYSVGQADLKNGIRYGWIPRLMNDVQENRELSVNWTTGVPQVISLYVNLLCNSLQVLNYCPKDMKADLCIHLNRMVFNEHPAFRLASDGCLRALAVNFNTIHTAPGDLIFHQGESVDQLCFVVSGSLEVLQDDEIVAFLGRGDVFGEPFWKEPNRMSHSAATVRALTYCDLHCIKKENLLQVLNFYSAFANSFARNLVLTYDLKTRLIFRKLADVKREYELAEHRKNENPLSALRADHPVRRMIHRFRMIGSHAQTSTANTSGNNSGPNTNVNGSATSSAVDLEYSPIKHTKSLSLADTGELVYMADQITDPIEKIHNRETENHTASTKLDGITSKWGKRIGFPRSSVLVDVVEPELEEQKVSNEPSVVTGSRTSRWTAFRKPIVKNESATQKQEKPEKPSQIAPQDEAVQQSRTPEINKITEDRLQKLESTNTTILNRLVLMQAALTKELGDLTERMTHMDGKIVELLTFAKHSRYQEADKLQQLKRRDGSGSDDFFSADTLSSSTRGDCSPRRVTYRSDRYGWHHSISNRIYPIQSELISSPSSSAQTNSGLEIANGEHTKHNNALGRVQDGLFGTRKYKQWPAKSLNLGSINFPHVPPRVSPLVVAGQSIEPYYDQSSLETALPSESQSTATEIDSSIRPIQGTLNAHSSRKTSFVNPEFPYPTHQRHRTTDPGGTAPTDSRFDSTDVGVTSVYTPSPYSIQNTARLSKRLAAPKSSSHTPGEFERCRRPVLTPTFHQDPLGGDFSVSMTQSGQIIESPDQTTPCSQRIRQERESQYGSKPSIREAPRATSDSSVSSSDQSPRCKRNTNKQTFVLL</sequence>
<dbReference type="Pfam" id="PF00027">
    <property type="entry name" value="cNMP_binding"/>
    <property type="match status" value="1"/>
</dbReference>
<evidence type="ECO:0000313" key="21">
    <source>
        <dbReference type="Proteomes" id="UP000316759"/>
    </source>
</evidence>
<evidence type="ECO:0000256" key="5">
    <source>
        <dbReference type="ARBA" id="ARBA00022692"/>
    </source>
</evidence>
<accession>A0A504Z1J6</accession>
<evidence type="ECO:0000256" key="4">
    <source>
        <dbReference type="ARBA" id="ARBA00022553"/>
    </source>
</evidence>
<reference evidence="20 21" key="1">
    <citation type="submission" date="2019-04" db="EMBL/GenBank/DDBJ databases">
        <title>Annotation for the trematode Fasciola gigantica.</title>
        <authorList>
            <person name="Choi Y.-J."/>
        </authorList>
    </citation>
    <scope>NUCLEOTIDE SEQUENCE [LARGE SCALE GENOMIC DNA]</scope>
    <source>
        <strain evidence="20">Uganda_cow_1</strain>
    </source>
</reference>
<feature type="domain" description="Cyclic nucleotide-binding" evidence="17">
    <location>
        <begin position="453"/>
        <end position="554"/>
    </location>
</feature>